<evidence type="ECO:0000313" key="1">
    <source>
        <dbReference type="EMBL" id="OXM60625.1"/>
    </source>
</evidence>
<keyword evidence="2" id="KW-1185">Reference proteome</keyword>
<organism evidence="1 2">
    <name type="scientific">Amycolatopsis vastitatis</name>
    <dbReference type="NCBI Taxonomy" id="1905142"/>
    <lineage>
        <taxon>Bacteria</taxon>
        <taxon>Bacillati</taxon>
        <taxon>Actinomycetota</taxon>
        <taxon>Actinomycetes</taxon>
        <taxon>Pseudonocardiales</taxon>
        <taxon>Pseudonocardiaceae</taxon>
        <taxon>Amycolatopsis</taxon>
    </lineage>
</organism>
<name>A0A229SNM4_9PSEU</name>
<proteinExistence type="predicted"/>
<dbReference type="InterPro" id="IPR011009">
    <property type="entry name" value="Kinase-like_dom_sf"/>
</dbReference>
<dbReference type="AlphaFoldDB" id="A0A229SNM4"/>
<gene>
    <name evidence="1" type="ORF">CF165_42110</name>
</gene>
<reference evidence="2" key="1">
    <citation type="submission" date="2017-07" db="EMBL/GenBank/DDBJ databases">
        <title>Comparative genome mining reveals phylogenetic distribution patterns of secondary metabolites in Amycolatopsis.</title>
        <authorList>
            <person name="Adamek M."/>
            <person name="Alanjary M."/>
            <person name="Sales-Ortells H."/>
            <person name="Goodfellow M."/>
            <person name="Bull A.T."/>
            <person name="Kalinowski J."/>
            <person name="Ziemert N."/>
        </authorList>
    </citation>
    <scope>NUCLEOTIDE SEQUENCE [LARGE SCALE GENOMIC DNA]</scope>
    <source>
        <strain evidence="2">H5</strain>
    </source>
</reference>
<dbReference type="OrthoDB" id="4516319at2"/>
<dbReference type="RefSeq" id="WP_093953178.1">
    <property type="nucleotide sequence ID" value="NZ_NMUL01000058.1"/>
</dbReference>
<dbReference type="SUPFAM" id="SSF56112">
    <property type="entry name" value="Protein kinase-like (PK-like)"/>
    <property type="match status" value="1"/>
</dbReference>
<dbReference type="Proteomes" id="UP000215199">
    <property type="component" value="Unassembled WGS sequence"/>
</dbReference>
<dbReference type="EMBL" id="NMUL01000058">
    <property type="protein sequence ID" value="OXM60625.1"/>
    <property type="molecule type" value="Genomic_DNA"/>
</dbReference>
<evidence type="ECO:0000313" key="2">
    <source>
        <dbReference type="Proteomes" id="UP000215199"/>
    </source>
</evidence>
<comment type="caution">
    <text evidence="1">The sequence shown here is derived from an EMBL/GenBank/DDBJ whole genome shotgun (WGS) entry which is preliminary data.</text>
</comment>
<protein>
    <recommendedName>
        <fullName evidence="3">Protein kinase domain-containing protein</fullName>
    </recommendedName>
</protein>
<evidence type="ECO:0008006" key="3">
    <source>
        <dbReference type="Google" id="ProtNLM"/>
    </source>
</evidence>
<accession>A0A229SNM4</accession>
<sequence>MNDRIARHERVSAALAEAGDDLLAPARPLGSGIGGSTWLLRVAGEPVFVKRVALTDVELRHEHSTADLYGLPPWSHYGVGSAGGGAWRELAAHRTASRWVHTGQCENFLLLHHWRVLPGRRREPPGRAELERDVAFWHGDPGVRRRLEALAASSTDLVLFLEHRHWSLAEWLSTPGTLGWVDEDLRAITGFLGEQGVQHFDAHFRNVVTDGERLYLTDFGLTVSSRFDLSDAEAQFLADHAGHDRSYVVTELVNWIVTHLTDRGRGGWPHPSVRNDFVRECAAGREVPELPPRAAALLRRYAPVATVVNGFYFALHGESRRTPYPRDEIARRLLDAGLSAS</sequence>